<evidence type="ECO:0000313" key="9">
    <source>
        <dbReference type="EMBL" id="RMB61875.1"/>
    </source>
</evidence>
<dbReference type="EC" id="3.4.21.89" evidence="5"/>
<feature type="domain" description="Peptidase S26" evidence="8">
    <location>
        <begin position="50"/>
        <end position="126"/>
    </location>
</feature>
<evidence type="ECO:0000256" key="7">
    <source>
        <dbReference type="SAM" id="Phobius"/>
    </source>
</evidence>
<keyword evidence="4 7" id="KW-0472">Membrane</keyword>
<dbReference type="InterPro" id="IPR036286">
    <property type="entry name" value="LexA/Signal_pep-like_sf"/>
</dbReference>
<protein>
    <recommendedName>
        <fullName evidence="5">Signal peptidase I</fullName>
        <ecNumber evidence="5">3.4.21.89</ecNumber>
    </recommendedName>
</protein>
<dbReference type="Pfam" id="PF10502">
    <property type="entry name" value="Peptidase_S26"/>
    <property type="match status" value="1"/>
</dbReference>
<gene>
    <name evidence="9" type="ORF">EAX62_04545</name>
</gene>
<evidence type="ECO:0000256" key="6">
    <source>
        <dbReference type="SAM" id="MobiDB-lite"/>
    </source>
</evidence>
<accession>A0A3M0GA49</accession>
<dbReference type="NCBIfam" id="TIGR02228">
    <property type="entry name" value="sigpep_I_arch"/>
    <property type="match status" value="1"/>
</dbReference>
<dbReference type="GO" id="GO:0016020">
    <property type="term" value="C:membrane"/>
    <property type="evidence" value="ECO:0007669"/>
    <property type="project" value="UniProtKB-SubCell"/>
</dbReference>
<dbReference type="CDD" id="cd06530">
    <property type="entry name" value="S26_SPase_I"/>
    <property type="match status" value="1"/>
</dbReference>
<keyword evidence="3 7" id="KW-1133">Transmembrane helix</keyword>
<dbReference type="InterPro" id="IPR019533">
    <property type="entry name" value="Peptidase_S26"/>
</dbReference>
<dbReference type="GO" id="GO:0006465">
    <property type="term" value="P:signal peptide processing"/>
    <property type="evidence" value="ECO:0007669"/>
    <property type="project" value="UniProtKB-UniRule"/>
</dbReference>
<keyword evidence="10" id="KW-1185">Reference proteome</keyword>
<comment type="caution">
    <text evidence="9">The sequence shown here is derived from an EMBL/GenBank/DDBJ whole genome shotgun (WGS) entry which is preliminary data.</text>
</comment>
<keyword evidence="2 7" id="KW-0812">Transmembrane</keyword>
<reference evidence="9 10" key="1">
    <citation type="submission" date="2018-10" db="EMBL/GenBank/DDBJ databases">
        <title>Tessaracoccus antarcticuss sp. nov., isolated from sediment.</title>
        <authorList>
            <person name="Zhou L.Y."/>
            <person name="Du Z.J."/>
        </authorList>
    </citation>
    <scope>NUCLEOTIDE SEQUENCE [LARGE SCALE GENOMIC DNA]</scope>
    <source>
        <strain evidence="9 10">JDX10</strain>
    </source>
</reference>
<feature type="region of interest" description="Disordered" evidence="6">
    <location>
        <begin position="13"/>
        <end position="41"/>
    </location>
</feature>
<evidence type="ECO:0000256" key="2">
    <source>
        <dbReference type="ARBA" id="ARBA00022692"/>
    </source>
</evidence>
<evidence type="ECO:0000256" key="5">
    <source>
        <dbReference type="NCBIfam" id="TIGR02228"/>
    </source>
</evidence>
<dbReference type="EMBL" id="REFW01000001">
    <property type="protein sequence ID" value="RMB61875.1"/>
    <property type="molecule type" value="Genomic_DNA"/>
</dbReference>
<feature type="transmembrane region" description="Helical" evidence="7">
    <location>
        <begin position="48"/>
        <end position="69"/>
    </location>
</feature>
<keyword evidence="9" id="KW-0378">Hydrolase</keyword>
<evidence type="ECO:0000259" key="8">
    <source>
        <dbReference type="Pfam" id="PF10502"/>
    </source>
</evidence>
<dbReference type="GO" id="GO:0004252">
    <property type="term" value="F:serine-type endopeptidase activity"/>
    <property type="evidence" value="ECO:0007669"/>
    <property type="project" value="UniProtKB-UniRule"/>
</dbReference>
<sequence>MIVDPMTQEILRPVADNASGGAESDTVASSPRHAEQQQPRTRGGVRKVLGWMLLVMLVVAIWPATWGGLTGITVVNGHSMEPAYENNDMVLTLRHSSYAVGDVVSYKVPEGQDGAGGRVIHRIIAVDDSGVQPVFTTQGDNNPSVDPWRFSTTDIVGEATLRVPRIGGAFNGSSGLMLGAVVGFAVLVVLWPSRPKPQNGAPTTKPTHETD</sequence>
<comment type="subcellular location">
    <subcellularLocation>
        <location evidence="1">Membrane</location>
    </subcellularLocation>
</comment>
<dbReference type="AlphaFoldDB" id="A0A3M0GA49"/>
<name>A0A3M0GA49_9ACTN</name>
<dbReference type="Proteomes" id="UP000275256">
    <property type="component" value="Unassembled WGS sequence"/>
</dbReference>
<proteinExistence type="predicted"/>
<evidence type="ECO:0000256" key="4">
    <source>
        <dbReference type="ARBA" id="ARBA00023136"/>
    </source>
</evidence>
<feature type="transmembrane region" description="Helical" evidence="7">
    <location>
        <begin position="169"/>
        <end position="191"/>
    </location>
</feature>
<dbReference type="SUPFAM" id="SSF51306">
    <property type="entry name" value="LexA/Signal peptidase"/>
    <property type="match status" value="1"/>
</dbReference>
<evidence type="ECO:0000256" key="3">
    <source>
        <dbReference type="ARBA" id="ARBA00022989"/>
    </source>
</evidence>
<organism evidence="9 10">
    <name type="scientific">Tessaracoccus antarcticus</name>
    <dbReference type="NCBI Taxonomy" id="2479848"/>
    <lineage>
        <taxon>Bacteria</taxon>
        <taxon>Bacillati</taxon>
        <taxon>Actinomycetota</taxon>
        <taxon>Actinomycetes</taxon>
        <taxon>Propionibacteriales</taxon>
        <taxon>Propionibacteriaceae</taxon>
        <taxon>Tessaracoccus</taxon>
    </lineage>
</organism>
<dbReference type="InterPro" id="IPR001733">
    <property type="entry name" value="Peptidase_S26B"/>
</dbReference>
<evidence type="ECO:0000256" key="1">
    <source>
        <dbReference type="ARBA" id="ARBA00004370"/>
    </source>
</evidence>
<dbReference type="GO" id="GO:0009003">
    <property type="term" value="F:signal peptidase activity"/>
    <property type="evidence" value="ECO:0007669"/>
    <property type="project" value="UniProtKB-EC"/>
</dbReference>
<evidence type="ECO:0000313" key="10">
    <source>
        <dbReference type="Proteomes" id="UP000275256"/>
    </source>
</evidence>